<evidence type="ECO:0000313" key="1">
    <source>
        <dbReference type="EMBL" id="UPL01488.1"/>
    </source>
</evidence>
<protein>
    <submittedName>
        <fullName evidence="1">Uncharacterized protein</fullName>
    </submittedName>
</protein>
<gene>
    <name evidence="1" type="ORF">LCI18_012422</name>
</gene>
<dbReference type="Proteomes" id="UP000830768">
    <property type="component" value="Chromosome 10"/>
</dbReference>
<organism evidence="1 2">
    <name type="scientific">Fusarium solani subsp. cucurbitae</name>
    <name type="common">Neocosmosporum cucurbitae</name>
    <dbReference type="NCBI Taxonomy" id="2747967"/>
    <lineage>
        <taxon>Eukaryota</taxon>
        <taxon>Fungi</taxon>
        <taxon>Dikarya</taxon>
        <taxon>Ascomycota</taxon>
        <taxon>Pezizomycotina</taxon>
        <taxon>Sordariomycetes</taxon>
        <taxon>Hypocreomycetidae</taxon>
        <taxon>Hypocreales</taxon>
        <taxon>Nectriaceae</taxon>
        <taxon>Fusarium</taxon>
        <taxon>Fusarium solani species complex</taxon>
    </lineage>
</organism>
<proteinExistence type="predicted"/>
<evidence type="ECO:0000313" key="2">
    <source>
        <dbReference type="Proteomes" id="UP000830768"/>
    </source>
</evidence>
<sequence>MGSDFVPFEAPQHAFSYDDGRFTKEVTGMLAQMHQIAMVTIEEIEKFTQSRCWTDQDEDINLVFEPKHFIESVRYFNLACAGAIASIEALGTRLSAKPWLASNATTSPPLDLRAMLANTKVVHEEAQDAERELAINMGLSDAQIDALNDISKPELHAVPAASPREIRFWVTWNTKTRLRSLSDKIESGKVEEFYDELQASLMNDNSKDSPYSLCETLPWKRRVKDNKKSRLFNPMTYFFCLGADRAGSQVHKMIHVGATKERLQQWPALDKIRRDSRLVRIFDDAKRWTTLFSGLKDVEDGTWAKTNPKLDLIPFRTQVMEWRLRESVNPPAGTDEEDYRKIPVLRSCKGHVGQSFQLQDEGSLPVPCCLACKLSVGYEELTKFEMTQSAVFNLTGRAKTPWSCAELISSKYCDDLGMVAPVHTRSSDGQLSSRDNQQSQEE</sequence>
<accession>A0ACD3ZKL4</accession>
<dbReference type="EMBL" id="CP090038">
    <property type="protein sequence ID" value="UPL01488.1"/>
    <property type="molecule type" value="Genomic_DNA"/>
</dbReference>
<reference evidence="1" key="1">
    <citation type="submission" date="2021-11" db="EMBL/GenBank/DDBJ databases">
        <title>Fusarium solani-melongenae Genome sequencing and assembly.</title>
        <authorList>
            <person name="Xie S."/>
            <person name="Huang L."/>
            <person name="Zhang X."/>
        </authorList>
    </citation>
    <scope>NUCLEOTIDE SEQUENCE</scope>
    <source>
        <strain evidence="1">CRI 24-3</strain>
    </source>
</reference>
<keyword evidence="2" id="KW-1185">Reference proteome</keyword>
<name>A0ACD3ZKL4_FUSSC</name>